<proteinExistence type="predicted"/>
<evidence type="ECO:0000313" key="3">
    <source>
        <dbReference type="Proteomes" id="UP001602245"/>
    </source>
</evidence>
<dbReference type="Gene3D" id="3.40.50.720">
    <property type="entry name" value="NAD(P)-binding Rossmann-like Domain"/>
    <property type="match status" value="1"/>
</dbReference>
<keyword evidence="1" id="KW-0560">Oxidoreductase</keyword>
<protein>
    <submittedName>
        <fullName evidence="2">SDR family NAD(P)-dependent oxidoreductase</fullName>
    </submittedName>
</protein>
<dbReference type="InterPro" id="IPR036291">
    <property type="entry name" value="NAD(P)-bd_dom_sf"/>
</dbReference>
<organism evidence="2 3">
    <name type="scientific">Paractinoplanes globisporus</name>
    <dbReference type="NCBI Taxonomy" id="113565"/>
    <lineage>
        <taxon>Bacteria</taxon>
        <taxon>Bacillati</taxon>
        <taxon>Actinomycetota</taxon>
        <taxon>Actinomycetes</taxon>
        <taxon>Micromonosporales</taxon>
        <taxon>Micromonosporaceae</taxon>
        <taxon>Paractinoplanes</taxon>
    </lineage>
</organism>
<dbReference type="RefSeq" id="WP_020512203.1">
    <property type="nucleotide sequence ID" value="NZ_JBIAZU010000004.1"/>
</dbReference>
<reference evidence="2 3" key="1">
    <citation type="submission" date="2024-10" db="EMBL/GenBank/DDBJ databases">
        <title>The Natural Products Discovery Center: Release of the First 8490 Sequenced Strains for Exploring Actinobacteria Biosynthetic Diversity.</title>
        <authorList>
            <person name="Kalkreuter E."/>
            <person name="Kautsar S.A."/>
            <person name="Yang D."/>
            <person name="Bader C.D."/>
            <person name="Teijaro C.N."/>
            <person name="Fluegel L."/>
            <person name="Davis C.M."/>
            <person name="Simpson J.R."/>
            <person name="Lauterbach L."/>
            <person name="Steele A.D."/>
            <person name="Gui C."/>
            <person name="Meng S."/>
            <person name="Li G."/>
            <person name="Viehrig K."/>
            <person name="Ye F."/>
            <person name="Su P."/>
            <person name="Kiefer A.F."/>
            <person name="Nichols A."/>
            <person name="Cepeda A.J."/>
            <person name="Yan W."/>
            <person name="Fan B."/>
            <person name="Jiang Y."/>
            <person name="Adhikari A."/>
            <person name="Zheng C.-J."/>
            <person name="Schuster L."/>
            <person name="Cowan T.M."/>
            <person name="Smanski M.J."/>
            <person name="Chevrette M.G."/>
            <person name="De Carvalho L.P.S."/>
            <person name="Shen B."/>
        </authorList>
    </citation>
    <scope>NUCLEOTIDE SEQUENCE [LARGE SCALE GENOMIC DNA]</scope>
    <source>
        <strain evidence="2 3">NPDC000087</strain>
    </source>
</reference>
<comment type="caution">
    <text evidence="2">The sequence shown here is derived from an EMBL/GenBank/DDBJ whole genome shotgun (WGS) entry which is preliminary data.</text>
</comment>
<name>A0ABW6WIT0_9ACTN</name>
<dbReference type="Pfam" id="PF00106">
    <property type="entry name" value="adh_short"/>
    <property type="match status" value="1"/>
</dbReference>
<sequence>MDRTIVITGASSGVGLAAAEQLAAQGDQVVVVGRDPGRLAAAVEKVKAAGEGREPGRFQADFESLDEVRALADHLLTTYPVIDVLANNAGGIVGKYRKTKDGYEATIQGNHLAPFLLTHLLRERLSGKRVVNTASDAHSAGVPDPDRLAGDPATYRAYRTYGASKSANILFTSEAHRRWPDILSVSFHPGVVRTNFGTGRAMRLFYKYAPGLVSPEKAGALLTWLATAPADELVSGGYYVGHQVRQPRPHAADEALASRLWDASAEAVGV</sequence>
<dbReference type="InterPro" id="IPR002347">
    <property type="entry name" value="SDR_fam"/>
</dbReference>
<evidence type="ECO:0000256" key="1">
    <source>
        <dbReference type="ARBA" id="ARBA00023002"/>
    </source>
</evidence>
<dbReference type="EMBL" id="JBIAZU010000004">
    <property type="protein sequence ID" value="MFF5292450.1"/>
    <property type="molecule type" value="Genomic_DNA"/>
</dbReference>
<dbReference type="PRINTS" id="PR00081">
    <property type="entry name" value="GDHRDH"/>
</dbReference>
<dbReference type="PANTHER" id="PTHR43157">
    <property type="entry name" value="PHOSPHATIDYLINOSITOL-GLYCAN BIOSYNTHESIS CLASS F PROTEIN-RELATED"/>
    <property type="match status" value="1"/>
</dbReference>
<dbReference type="PANTHER" id="PTHR43157:SF31">
    <property type="entry name" value="PHOSPHATIDYLINOSITOL-GLYCAN BIOSYNTHESIS CLASS F PROTEIN"/>
    <property type="match status" value="1"/>
</dbReference>
<keyword evidence="3" id="KW-1185">Reference proteome</keyword>
<gene>
    <name evidence="2" type="ORF">ACFY35_23665</name>
</gene>
<evidence type="ECO:0000313" key="2">
    <source>
        <dbReference type="EMBL" id="MFF5292450.1"/>
    </source>
</evidence>
<dbReference type="Proteomes" id="UP001602245">
    <property type="component" value="Unassembled WGS sequence"/>
</dbReference>
<accession>A0ABW6WIT0</accession>
<dbReference type="SUPFAM" id="SSF51735">
    <property type="entry name" value="NAD(P)-binding Rossmann-fold domains"/>
    <property type="match status" value="1"/>
</dbReference>